<evidence type="ECO:0000313" key="4">
    <source>
        <dbReference type="Proteomes" id="UP001500556"/>
    </source>
</evidence>
<comment type="caution">
    <text evidence="3">The sequence shown here is derived from an EMBL/GenBank/DDBJ whole genome shotgun (WGS) entry which is preliminary data.</text>
</comment>
<gene>
    <name evidence="3" type="ORF">GCM10025782_25210</name>
</gene>
<keyword evidence="4" id="KW-1185">Reference proteome</keyword>
<accession>A0ABP8YGH7</accession>
<dbReference type="Proteomes" id="UP001500556">
    <property type="component" value="Unassembled WGS sequence"/>
</dbReference>
<organism evidence="3 4">
    <name type="scientific">Pedococcus ginsenosidimutans</name>
    <dbReference type="NCBI Taxonomy" id="490570"/>
    <lineage>
        <taxon>Bacteria</taxon>
        <taxon>Bacillati</taxon>
        <taxon>Actinomycetota</taxon>
        <taxon>Actinomycetes</taxon>
        <taxon>Micrococcales</taxon>
        <taxon>Intrasporangiaceae</taxon>
        <taxon>Pedococcus</taxon>
    </lineage>
</organism>
<dbReference type="InterPro" id="IPR021530">
    <property type="entry name" value="AllH-like"/>
</dbReference>
<evidence type="ECO:0000313" key="3">
    <source>
        <dbReference type="EMBL" id="GAA4725959.1"/>
    </source>
</evidence>
<sequence length="286" mass="28053">MAQRATSWPAAASARATPALAGPRAGATVLASLPQALYLRCDDGSVLPVVTGSGLRLPSSLVLGSKGPTDGWGVRPGDHVVVGAAEVVLPTATVRVVRTWVPVRFPVNAGTGASLPVVAASASAQWRARALAVARAALRGDDVTGAVAGMVGSGQGLTPSGDDVLCGLQLGLRPVPRAVTAVWAAVAPRLGATTSLSASLLAESAEGYAVPAVVHLGSVLAGAGVGPDSMAVLRRAVREVAGIGHSSGADLLAGLAGALSALAEPPAPRAHHSTGAVRPALAGAHA</sequence>
<proteinExistence type="predicted"/>
<evidence type="ECO:0008006" key="5">
    <source>
        <dbReference type="Google" id="ProtNLM"/>
    </source>
</evidence>
<feature type="signal peptide" evidence="2">
    <location>
        <begin position="1"/>
        <end position="21"/>
    </location>
</feature>
<protein>
    <recommendedName>
        <fullName evidence="5">DUF2877 domain-containing protein</fullName>
    </recommendedName>
</protein>
<feature type="chain" id="PRO_5045907376" description="DUF2877 domain-containing protein" evidence="2">
    <location>
        <begin position="22"/>
        <end position="286"/>
    </location>
</feature>
<feature type="region of interest" description="Disordered" evidence="1">
    <location>
        <begin position="266"/>
        <end position="286"/>
    </location>
</feature>
<dbReference type="EMBL" id="BAABLO010000011">
    <property type="protein sequence ID" value="GAA4725959.1"/>
    <property type="molecule type" value="Genomic_DNA"/>
</dbReference>
<reference evidence="4" key="1">
    <citation type="journal article" date="2019" name="Int. J. Syst. Evol. Microbiol.">
        <title>The Global Catalogue of Microorganisms (GCM) 10K type strain sequencing project: providing services to taxonomists for standard genome sequencing and annotation.</title>
        <authorList>
            <consortium name="The Broad Institute Genomics Platform"/>
            <consortium name="The Broad Institute Genome Sequencing Center for Infectious Disease"/>
            <person name="Wu L."/>
            <person name="Ma J."/>
        </authorList>
    </citation>
    <scope>NUCLEOTIDE SEQUENCE [LARGE SCALE GENOMIC DNA]</scope>
    <source>
        <strain evidence="4">JCM 18961</strain>
    </source>
</reference>
<name>A0ABP8YGH7_9MICO</name>
<keyword evidence="2" id="KW-0732">Signal</keyword>
<evidence type="ECO:0000256" key="1">
    <source>
        <dbReference type="SAM" id="MobiDB-lite"/>
    </source>
</evidence>
<dbReference type="Pfam" id="PF11392">
    <property type="entry name" value="AllH"/>
    <property type="match status" value="1"/>
</dbReference>
<evidence type="ECO:0000256" key="2">
    <source>
        <dbReference type="SAM" id="SignalP"/>
    </source>
</evidence>